<comment type="caution">
    <text evidence="1">The sequence shown here is derived from an EMBL/GenBank/DDBJ whole genome shotgun (WGS) entry which is preliminary data.</text>
</comment>
<evidence type="ECO:0000313" key="1">
    <source>
        <dbReference type="EMBL" id="GAJ12608.1"/>
    </source>
</evidence>
<dbReference type="EMBL" id="BARW01029727">
    <property type="protein sequence ID" value="GAJ12608.1"/>
    <property type="molecule type" value="Genomic_DNA"/>
</dbReference>
<organism evidence="1">
    <name type="scientific">marine sediment metagenome</name>
    <dbReference type="NCBI Taxonomy" id="412755"/>
    <lineage>
        <taxon>unclassified sequences</taxon>
        <taxon>metagenomes</taxon>
        <taxon>ecological metagenomes</taxon>
    </lineage>
</organism>
<accession>X1U4X0</accession>
<protein>
    <submittedName>
        <fullName evidence="1">Uncharacterized protein</fullName>
    </submittedName>
</protein>
<sequence>MHFSTNQNALLGVQQTNLTPNLSTTAISSKSNNPIHRMTSNCTYGVLQQLG</sequence>
<feature type="non-terminal residue" evidence="1">
    <location>
        <position position="51"/>
    </location>
</feature>
<name>X1U4X0_9ZZZZ</name>
<dbReference type="AlphaFoldDB" id="X1U4X0"/>
<gene>
    <name evidence="1" type="ORF">S12H4_47697</name>
</gene>
<reference evidence="1" key="1">
    <citation type="journal article" date="2014" name="Front. Microbiol.">
        <title>High frequency of phylogenetically diverse reductive dehalogenase-homologous genes in deep subseafloor sedimentary metagenomes.</title>
        <authorList>
            <person name="Kawai M."/>
            <person name="Futagami T."/>
            <person name="Toyoda A."/>
            <person name="Takaki Y."/>
            <person name="Nishi S."/>
            <person name="Hori S."/>
            <person name="Arai W."/>
            <person name="Tsubouchi T."/>
            <person name="Morono Y."/>
            <person name="Uchiyama I."/>
            <person name="Ito T."/>
            <person name="Fujiyama A."/>
            <person name="Inagaki F."/>
            <person name="Takami H."/>
        </authorList>
    </citation>
    <scope>NUCLEOTIDE SEQUENCE</scope>
    <source>
        <strain evidence="1">Expedition CK06-06</strain>
    </source>
</reference>
<proteinExistence type="predicted"/>